<dbReference type="InterPro" id="IPR051081">
    <property type="entry name" value="HTH_MetalResp_TranReg"/>
</dbReference>
<comment type="caution">
    <text evidence="5">The sequence shown here is derived from an EMBL/GenBank/DDBJ whole genome shotgun (WGS) entry which is preliminary data.</text>
</comment>
<keyword evidence="3" id="KW-0804">Transcription</keyword>
<evidence type="ECO:0000256" key="2">
    <source>
        <dbReference type="ARBA" id="ARBA00023125"/>
    </source>
</evidence>
<keyword evidence="1" id="KW-0805">Transcription regulation</keyword>
<dbReference type="SMART" id="SM00418">
    <property type="entry name" value="HTH_ARSR"/>
    <property type="match status" value="1"/>
</dbReference>
<dbReference type="PANTHER" id="PTHR33154:SF15">
    <property type="entry name" value="REGULATORY PROTEIN ARSR"/>
    <property type="match status" value="1"/>
</dbReference>
<protein>
    <submittedName>
        <fullName evidence="5">Metalloregulator ArsR/SmtB family transcription factor</fullName>
    </submittedName>
</protein>
<dbReference type="Proteomes" id="UP001500973">
    <property type="component" value="Unassembled WGS sequence"/>
</dbReference>
<dbReference type="InterPro" id="IPR001845">
    <property type="entry name" value="HTH_ArsR_DNA-bd_dom"/>
</dbReference>
<dbReference type="NCBIfam" id="NF033788">
    <property type="entry name" value="HTH_metalloreg"/>
    <property type="match status" value="1"/>
</dbReference>
<dbReference type="RefSeq" id="WP_344015344.1">
    <property type="nucleotide sequence ID" value="NZ_BAAAIZ010000085.1"/>
</dbReference>
<gene>
    <name evidence="5" type="ORF">GCM10009601_49760</name>
</gene>
<dbReference type="Pfam" id="PF01022">
    <property type="entry name" value="HTH_5"/>
    <property type="match status" value="1"/>
</dbReference>
<sequence length="113" mass="12418">MKQTKNSPASLSDEDTATYATWFKALADPMRVRVLNLLAVERRPMAVGEIVEQLPIGQSTVSHHLKILAEVRFVLAEARGTSTRYAVNDRCLECFPAAVRAIMALDGDGDRAC</sequence>
<keyword evidence="2" id="KW-0238">DNA-binding</keyword>
<dbReference type="InterPro" id="IPR036390">
    <property type="entry name" value="WH_DNA-bd_sf"/>
</dbReference>
<dbReference type="Gene3D" id="1.10.10.10">
    <property type="entry name" value="Winged helix-like DNA-binding domain superfamily/Winged helix DNA-binding domain"/>
    <property type="match status" value="1"/>
</dbReference>
<reference evidence="5 6" key="1">
    <citation type="journal article" date="2019" name="Int. J. Syst. Evol. Microbiol.">
        <title>The Global Catalogue of Microorganisms (GCM) 10K type strain sequencing project: providing services to taxonomists for standard genome sequencing and annotation.</title>
        <authorList>
            <consortium name="The Broad Institute Genomics Platform"/>
            <consortium name="The Broad Institute Genome Sequencing Center for Infectious Disease"/>
            <person name="Wu L."/>
            <person name="Ma J."/>
        </authorList>
    </citation>
    <scope>NUCLEOTIDE SEQUENCE [LARGE SCALE GENOMIC DNA]</scope>
    <source>
        <strain evidence="5 6">JCM 11756</strain>
    </source>
</reference>
<dbReference type="SUPFAM" id="SSF46785">
    <property type="entry name" value="Winged helix' DNA-binding domain"/>
    <property type="match status" value="1"/>
</dbReference>
<dbReference type="PRINTS" id="PR00778">
    <property type="entry name" value="HTHARSR"/>
</dbReference>
<dbReference type="InterPro" id="IPR036388">
    <property type="entry name" value="WH-like_DNA-bd_sf"/>
</dbReference>
<evidence type="ECO:0000313" key="6">
    <source>
        <dbReference type="Proteomes" id="UP001500973"/>
    </source>
</evidence>
<organism evidence="5 6">
    <name type="scientific">Streptomyces thermospinosisporus</name>
    <dbReference type="NCBI Taxonomy" id="161482"/>
    <lineage>
        <taxon>Bacteria</taxon>
        <taxon>Bacillati</taxon>
        <taxon>Actinomycetota</taxon>
        <taxon>Actinomycetes</taxon>
        <taxon>Kitasatosporales</taxon>
        <taxon>Streptomycetaceae</taxon>
        <taxon>Streptomyces</taxon>
    </lineage>
</organism>
<evidence type="ECO:0000259" key="4">
    <source>
        <dbReference type="PROSITE" id="PS50987"/>
    </source>
</evidence>
<accession>A0ABN1Z5S4</accession>
<dbReference type="PROSITE" id="PS50987">
    <property type="entry name" value="HTH_ARSR_2"/>
    <property type="match status" value="1"/>
</dbReference>
<evidence type="ECO:0000256" key="1">
    <source>
        <dbReference type="ARBA" id="ARBA00023015"/>
    </source>
</evidence>
<dbReference type="CDD" id="cd00090">
    <property type="entry name" value="HTH_ARSR"/>
    <property type="match status" value="1"/>
</dbReference>
<dbReference type="InterPro" id="IPR011991">
    <property type="entry name" value="ArsR-like_HTH"/>
</dbReference>
<name>A0ABN1Z5S4_9ACTN</name>
<feature type="domain" description="HTH arsR-type" evidence="4">
    <location>
        <begin position="11"/>
        <end position="106"/>
    </location>
</feature>
<dbReference type="EMBL" id="BAAAIZ010000085">
    <property type="protein sequence ID" value="GAA1431181.1"/>
    <property type="molecule type" value="Genomic_DNA"/>
</dbReference>
<proteinExistence type="predicted"/>
<evidence type="ECO:0000313" key="5">
    <source>
        <dbReference type="EMBL" id="GAA1431181.1"/>
    </source>
</evidence>
<dbReference type="PANTHER" id="PTHR33154">
    <property type="entry name" value="TRANSCRIPTIONAL REGULATOR, ARSR FAMILY"/>
    <property type="match status" value="1"/>
</dbReference>
<evidence type="ECO:0000256" key="3">
    <source>
        <dbReference type="ARBA" id="ARBA00023163"/>
    </source>
</evidence>
<keyword evidence="6" id="KW-1185">Reference proteome</keyword>